<dbReference type="PANTHER" id="PTHR33734">
    <property type="entry name" value="LYSM DOMAIN-CONTAINING GPI-ANCHORED PROTEIN 2"/>
    <property type="match status" value="1"/>
</dbReference>
<dbReference type="InterPro" id="IPR036779">
    <property type="entry name" value="LysM_dom_sf"/>
</dbReference>
<evidence type="ECO:0000256" key="2">
    <source>
        <dbReference type="ARBA" id="ARBA00022692"/>
    </source>
</evidence>
<accession>A0A1H3XYK9</accession>
<feature type="domain" description="LysM" evidence="5">
    <location>
        <begin position="25"/>
        <end position="68"/>
    </location>
</feature>
<dbReference type="Pfam" id="PF01476">
    <property type="entry name" value="LysM"/>
    <property type="match status" value="4"/>
</dbReference>
<dbReference type="InterPro" id="IPR028082">
    <property type="entry name" value="Peripla_BP_I"/>
</dbReference>
<dbReference type="GO" id="GO:0016020">
    <property type="term" value="C:membrane"/>
    <property type="evidence" value="ECO:0007669"/>
    <property type="project" value="UniProtKB-SubCell"/>
</dbReference>
<organism evidence="6 7">
    <name type="scientific">Flavobacterium gillisiae</name>
    <dbReference type="NCBI Taxonomy" id="150146"/>
    <lineage>
        <taxon>Bacteria</taxon>
        <taxon>Pseudomonadati</taxon>
        <taxon>Bacteroidota</taxon>
        <taxon>Flavobacteriia</taxon>
        <taxon>Flavobacteriales</taxon>
        <taxon>Flavobacteriaceae</taxon>
        <taxon>Flavobacterium</taxon>
    </lineage>
</organism>
<evidence type="ECO:0000256" key="1">
    <source>
        <dbReference type="ARBA" id="ARBA00004370"/>
    </source>
</evidence>
<keyword evidence="7" id="KW-1185">Reference proteome</keyword>
<dbReference type="CDD" id="cd00118">
    <property type="entry name" value="LysM"/>
    <property type="match status" value="4"/>
</dbReference>
<dbReference type="Pfam" id="PF01094">
    <property type="entry name" value="ANF_receptor"/>
    <property type="match status" value="1"/>
</dbReference>
<dbReference type="Gene3D" id="3.40.50.2300">
    <property type="match status" value="1"/>
</dbReference>
<feature type="domain" description="LysM" evidence="5">
    <location>
        <begin position="149"/>
        <end position="192"/>
    </location>
</feature>
<dbReference type="InterPro" id="IPR001828">
    <property type="entry name" value="ANF_lig-bd_rcpt"/>
</dbReference>
<keyword evidence="4" id="KW-0472">Membrane</keyword>
<dbReference type="PANTHER" id="PTHR33734:SF22">
    <property type="entry name" value="MEMBRANE-BOUND LYTIC MUREIN TRANSGLYCOSYLASE D"/>
    <property type="match status" value="1"/>
</dbReference>
<evidence type="ECO:0000256" key="4">
    <source>
        <dbReference type="ARBA" id="ARBA00023136"/>
    </source>
</evidence>
<gene>
    <name evidence="6" type="ORF">SAMN05443667_101729</name>
</gene>
<dbReference type="SUPFAM" id="SSF53822">
    <property type="entry name" value="Periplasmic binding protein-like I"/>
    <property type="match status" value="1"/>
</dbReference>
<reference evidence="7" key="1">
    <citation type="submission" date="2016-10" db="EMBL/GenBank/DDBJ databases">
        <authorList>
            <person name="Varghese N."/>
            <person name="Submissions S."/>
        </authorList>
    </citation>
    <scope>NUCLEOTIDE SEQUENCE [LARGE SCALE GENOMIC DNA]</scope>
    <source>
        <strain evidence="7">DSM 22376</strain>
    </source>
</reference>
<dbReference type="STRING" id="150146.SAMN05443667_101729"/>
<evidence type="ECO:0000259" key="5">
    <source>
        <dbReference type="PROSITE" id="PS51782"/>
    </source>
</evidence>
<keyword evidence="2" id="KW-0812">Transmembrane</keyword>
<evidence type="ECO:0000313" key="7">
    <source>
        <dbReference type="Proteomes" id="UP000198951"/>
    </source>
</evidence>
<dbReference type="Proteomes" id="UP000198951">
    <property type="component" value="Unassembled WGS sequence"/>
</dbReference>
<feature type="domain" description="LysM" evidence="5">
    <location>
        <begin position="88"/>
        <end position="132"/>
    </location>
</feature>
<dbReference type="InterPro" id="IPR018392">
    <property type="entry name" value="LysM"/>
</dbReference>
<dbReference type="SMART" id="SM00257">
    <property type="entry name" value="LysM"/>
    <property type="match status" value="4"/>
</dbReference>
<name>A0A1H3XYK9_9FLAO</name>
<evidence type="ECO:0000313" key="6">
    <source>
        <dbReference type="EMBL" id="SEA04539.1"/>
    </source>
</evidence>
<dbReference type="PROSITE" id="PS51782">
    <property type="entry name" value="LYSM"/>
    <property type="match status" value="4"/>
</dbReference>
<dbReference type="Gene3D" id="3.10.350.10">
    <property type="entry name" value="LysM domain"/>
    <property type="match status" value="4"/>
</dbReference>
<dbReference type="AlphaFoldDB" id="A0A1H3XYK9"/>
<keyword evidence="3" id="KW-1133">Transmembrane helix</keyword>
<dbReference type="EMBL" id="FNRD01000001">
    <property type="protein sequence ID" value="SEA04539.1"/>
    <property type="molecule type" value="Genomic_DNA"/>
</dbReference>
<proteinExistence type="predicted"/>
<dbReference type="SUPFAM" id="SSF54106">
    <property type="entry name" value="LysM domain"/>
    <property type="match status" value="4"/>
</dbReference>
<dbReference type="OrthoDB" id="2149800at2"/>
<evidence type="ECO:0000256" key="3">
    <source>
        <dbReference type="ARBA" id="ARBA00022989"/>
    </source>
</evidence>
<comment type="subcellular location">
    <subcellularLocation>
        <location evidence="1">Membrane</location>
    </subcellularLocation>
</comment>
<feature type="domain" description="LysM" evidence="5">
    <location>
        <begin position="231"/>
        <end position="274"/>
    </location>
</feature>
<sequence>MKYFFAIYITVFLFTTNTFSQEKVITHKVEKGETINQIAQKYRVTPFDIYQLNPDAQSGLRPNSVLLIPNKSGAQTVSVPPKTNAQGQSHVVIAKETLYGIEKKYEVSDEDLKKANPFLENEGLQIGQILTIPSKNAPKNAVVNQDKFIYHDVLAKETKYSIAKKYGITIEELEKRNPEVVTNLPIGYRLIIKGAAPKAEKVVERIAEKVESKEEKEKQDLKKALTVVDYVAYEVKPKETLYSLSKMFEMTQEELIALNPELNNGVEIGMLLRIPSKTPVSIGDKKEYKSLSKKITYDNRKRMVLLLPFNIANIESDTINSTYSRLKKDKFLNMTLDFYAGALIAIDSAKTLGLPIDVEIYDSRETKNSSDVATLIQSKNLVNANAIIGPFYQSNAETAAQLVGMNNVPVVSPLSKDIGNPYANLYQTIPTNEAIKGAMFDYMRSKNGNIIAVVDKKKESIVQYIKQYQKEVPFVAFKENGSLSAESLKSMLVKDRMNYVVMETGNTWMIKTTIASMLSSMSAYQVQLVILEPNETLDTDEIKFANLTKLKLMYPSVTSDYVSPEVAIFEKKYRKVNNIFPSDYATRGFDMTFDTMIRLVQNKSFEDTVNSAATKRGENKFEYYKKEDGGYTNKGVFILYYDTDMTIKEAN</sequence>
<protein>
    <submittedName>
        <fullName evidence="6">Amino acid/amide ABC transporter substrate-binding protein, HAAT family</fullName>
    </submittedName>
</protein>